<protein>
    <submittedName>
        <fullName evidence="9">USP domain-containing protein</fullName>
    </submittedName>
</protein>
<dbReference type="WBParaSite" id="EVEC_0000664001-mRNA-1">
    <property type="protein sequence ID" value="EVEC_0000664001-mRNA-1"/>
    <property type="gene ID" value="EVEC_0000664001"/>
</dbReference>
<keyword evidence="4" id="KW-0378">Hydrolase</keyword>
<evidence type="ECO:0000313" key="9">
    <source>
        <dbReference type="WBParaSite" id="EVEC_0000664001-mRNA-1"/>
    </source>
</evidence>
<dbReference type="InterPro" id="IPR056850">
    <property type="entry name" value="ARM_UBP34_24_USP9X_Y"/>
</dbReference>
<dbReference type="PANTHER" id="PTHR24006:SF925">
    <property type="entry name" value="UBIQUITINYL HYDROLASE 1"/>
    <property type="match status" value="1"/>
</dbReference>
<feature type="compositionally biased region" description="Low complexity" evidence="5">
    <location>
        <begin position="41"/>
        <end position="51"/>
    </location>
</feature>
<feature type="region of interest" description="Disordered" evidence="5">
    <location>
        <begin position="2599"/>
        <end position="2625"/>
    </location>
</feature>
<dbReference type="Pfam" id="PF25010">
    <property type="entry name" value="ARM_UBP24_USP9X-Y"/>
    <property type="match status" value="1"/>
</dbReference>
<dbReference type="GO" id="GO:0016579">
    <property type="term" value="P:protein deubiquitination"/>
    <property type="evidence" value="ECO:0007669"/>
    <property type="project" value="InterPro"/>
</dbReference>
<feature type="region of interest" description="Disordered" evidence="5">
    <location>
        <begin position="1"/>
        <end position="51"/>
    </location>
</feature>
<accession>A0A158QAS4</accession>
<feature type="compositionally biased region" description="Polar residues" evidence="5">
    <location>
        <begin position="25"/>
        <end position="34"/>
    </location>
</feature>
<dbReference type="InterPro" id="IPR050164">
    <property type="entry name" value="Peptidase_C19"/>
</dbReference>
<evidence type="ECO:0000256" key="5">
    <source>
        <dbReference type="SAM" id="MobiDB-lite"/>
    </source>
</evidence>
<evidence type="ECO:0000256" key="2">
    <source>
        <dbReference type="ARBA" id="ARBA00022670"/>
    </source>
</evidence>
<feature type="compositionally biased region" description="Acidic residues" evidence="5">
    <location>
        <begin position="1"/>
        <end position="21"/>
    </location>
</feature>
<dbReference type="PROSITE" id="PS00973">
    <property type="entry name" value="USP_2"/>
    <property type="match status" value="1"/>
</dbReference>
<reference evidence="7 8" key="2">
    <citation type="submission" date="2018-10" db="EMBL/GenBank/DDBJ databases">
        <authorList>
            <consortium name="Pathogen Informatics"/>
        </authorList>
    </citation>
    <scope>NUCLEOTIDE SEQUENCE [LARGE SCALE GENOMIC DNA]</scope>
</reference>
<dbReference type="InterPro" id="IPR021905">
    <property type="entry name" value="DUF3517"/>
</dbReference>
<evidence type="ECO:0000256" key="1">
    <source>
        <dbReference type="ARBA" id="ARBA00009085"/>
    </source>
</evidence>
<evidence type="ECO:0000259" key="6">
    <source>
        <dbReference type="PROSITE" id="PS50235"/>
    </source>
</evidence>
<dbReference type="SUPFAM" id="SSF54001">
    <property type="entry name" value="Cysteine proteinases"/>
    <property type="match status" value="1"/>
</dbReference>
<name>A0A158QAS4_ENTVE</name>
<keyword evidence="2" id="KW-0645">Protease</keyword>
<dbReference type="Gene3D" id="3.90.70.10">
    <property type="entry name" value="Cysteine proteinases"/>
    <property type="match status" value="1"/>
</dbReference>
<keyword evidence="8" id="KW-1185">Reference proteome</keyword>
<dbReference type="PANTHER" id="PTHR24006">
    <property type="entry name" value="UBIQUITIN CARBOXYL-TERMINAL HYDROLASE"/>
    <property type="match status" value="1"/>
</dbReference>
<feature type="domain" description="USP" evidence="6">
    <location>
        <begin position="1567"/>
        <end position="1981"/>
    </location>
</feature>
<proteinExistence type="inferred from homology"/>
<dbReference type="GO" id="GO:0016477">
    <property type="term" value="P:cell migration"/>
    <property type="evidence" value="ECO:0007669"/>
    <property type="project" value="TreeGrafter"/>
</dbReference>
<dbReference type="PROSITE" id="PS50235">
    <property type="entry name" value="USP_3"/>
    <property type="match status" value="1"/>
</dbReference>
<dbReference type="Pfam" id="PF00443">
    <property type="entry name" value="UCH"/>
    <property type="match status" value="1"/>
</dbReference>
<dbReference type="STRING" id="51028.A0A158QAS4"/>
<dbReference type="GO" id="GO:0004843">
    <property type="term" value="F:cysteine-type deubiquitinase activity"/>
    <property type="evidence" value="ECO:0007669"/>
    <property type="project" value="InterPro"/>
</dbReference>
<sequence length="2645" mass="302253">MEKDDSEGSCEDVVELSDSNDDSPKQSSVSTPTPTKRDFRSWSSTSNLKPSSSNIYAVASANNNTAGPWDTTEDIPAATLNKLLEQLTRQSKVIESFAVRASFVFNVQWLVYFDVPVLPKQELEILMEISISLIRQGIDGESKNFQQFLNGALVLAFEKLMQDEAMRDWKLDIHRYIWLSIERYFEMFIEKLHQTLDAAQIPNSFWTILNLTMSRESRYHMQNASYDIQSLSVDYDVTDMGEFVRNEDNGFGWLRLLLFRFGVMEGFKLVKLFFEKNVDEKVPDTAIIEWLSPFASCASLLKPEIVAETFHHVLEVSLRRLRLIDIKSLKCETVKGDLRDSLYMALPRLLHMFFVVNPVTATEAKELAFFELKYPPKEAGITLKDLALWLREQSFLEILFRDNLHHLSFCERIERILRVLLQNDAIMPQELDIIWNAQRGKHDAIQRNLHDLIAKLINLFSNELQEKLFALMKESWSESSPRERTLLLDLIRRIGNDYSLISEKNLTLKSLSLLWDLFRDERLPVEVGDAALEAHFTVIESLGRSDALFKQYIDKCIEELLNDSVFVLPTLNHMQKIFRLVPEGSFTMQSKTSRSSFIAAIQLETDLCAALTNNVSLYMKKVQETLQKPSSKLADAEAGTLKIDGRYTHEENLRIRLGFLHFLLTDGHLLLKTPQANELWDALVVNAVTSFERTYGFQLFYRMQSKKDIEPAAVEEFFNTRILQFPVEQLDSDGFLCFKIFWITVNKAASKLLPPDTATQCCLASMELEGSDYLWEVILKSPEPVSRSAITLWVEIFSSPDGEKIDIGRLNEDDFVIVAHISTYFSFTMLRENRSELTSETSNEDSIQNAIRQMSRILSVSHELEKARRQWDQRDSCNFEFSTSASLASPQNEEYMIPVHSHMTLAVVRHRIEERLKGIEGIADCEAQFKLYVQRLNAGGGEQTALGSQSKRKTLEELMIDSTTQLVVSSFIHRVYCDSIFHSSDSSLDGSDEFRSEEVAEFTLPGWIIASNFKYVRFLCDLADIGYLHKCFNLRDSAQKVLNQIPTDATSIDRLETMIKNDNLSHLFPSEKPSESLHLLAVLHSLLMPAATYALQEATSFQKTFFSSSSCLAVIEFLDNPEIFYIWDTAACCTALWWIMNITKFILSYPRKNVHDRDMVLYIKNSLGPEQEVFKEYCDLIAKDLDRNMTSGEISLNHLESFHFAKNSRLVSLLMNAAWVCGSKELPLKADVLDEESNIYSFSLSEPETINALQQQLTVCALDTLSCASANEGAIGLILENESSWNNMIIDLLFSCSSVIKQHVVEVVKRIVCRERPAAVQGSDVAVKSLAEATVELLFKKFSYVDQKPEAASEYFSLLCRLLEYCRNHSFFLDPVMKYIEEVLEWLEQAKQHTVVHMEHYPNDCLLIGHFELCRSLISFLTPEAKMSLGSDENGRKLVKNQCEIKTLGTQLEIRCDHEASMPRSVTIDPIPTSRCVPVCGSDESVGAAYDLLISLCEEAPRNYYAAISILMEMFYSGNSALIRFRIFFDRIFIYLPEFQFLAPLSMSNIDWEYLPGFPARLPNNYVGLKNGGATCYMNSVFQQIFMIEKLRNSILNAKCSIDVDVDDSQFDDRSSILHSVLQLVHAAAVFLFKEGADLLQKDYHQVLLKSVQTIFAHLLGSELQFYTPKFFWNHFRFGGQPVNVREQQDALEFYNAIFDTIDEGMKAIGEPPICELLFGGTFADQKICKDCPHRYQREETFTSISLDIRSHNNLIASLKEYVKGDLLNNDNAYFCEQCGQKVTAVKRLCLAKLPPYLTIQLKRFDFDWERDLPQKYNDYFEFPLELDMKPFTAQGLAEAEAEAFKESQMRSPVSTVDSGNGASVTTTPEMFVSENVALLSESKNLDESSTFYRLRGVVVHSGQANGGHYYSFIRSEEDEGQWYKFDDVDVSKWQVSREEMRNMWFGGDYVADSYDGNGKSFQKRRQKRWWNAYLLIYEKVASKNSLGISSEESNVFGSLPHSSSSSAHESANHVTIDTLEKSLQSVSFGIHVSDEHYRYTPQYFQFVRELTSCAIKMINYTTASRKGGNMTEWQKNLEYLLSASTECRAWFICNVLFQPKLIVSYLLSATALDVSKVRFFFANTLCALLNLTRNDHVDSLKPFLGCCPEFNIEKVYSQGDTVSDILLSILLIVPRNYFPEFTSHPAQYFAMFHQYANLGFEQKKQMVRKGILNSMLVLISQDIYRMKAVYHETAKLYDVLSLLLRTCDFGSPHWNPYSISKSGLEPAPPEVKKLIQDSSFLDRFLKQILEMPSDHEIVLSTLLFLCWENLPLSKLAFKHLSFQARFCKICSFQSMFTPNEVKQGTEVIESLTSIDDSVKRERLRFVLFGSTGDLKFKGYIATLFWQRDTYVWKTCIMLQALLRIIANNPETNQMLMDEKSVHEMLRQMEGWLDKQSPRPSSFTYGCRPSEKTCDLKRSGSATDLLKEIKELNASIAGAEESERVEEEIEAQSDEDQKRLQPYVDSLNVYNPHPGSDEEDHGPNENLYFPEQDLKSSQVKIKLPQTDWDEDNLSLVGTVSYEDNQATIKSLPPPPLYSESNSLNKHNLFKNFPVCPSAAGDQAGGLTRSGEDTDKPSSESIFSADKDLEDTKQVFDIKIYLRSKA</sequence>
<organism evidence="9">
    <name type="scientific">Enterobius vermicularis</name>
    <name type="common">Human pinworm</name>
    <dbReference type="NCBI Taxonomy" id="51028"/>
    <lineage>
        <taxon>Eukaryota</taxon>
        <taxon>Metazoa</taxon>
        <taxon>Ecdysozoa</taxon>
        <taxon>Nematoda</taxon>
        <taxon>Chromadorea</taxon>
        <taxon>Rhabditida</taxon>
        <taxon>Spirurina</taxon>
        <taxon>Oxyuridomorpha</taxon>
        <taxon>Oxyuroidea</taxon>
        <taxon>Oxyuridae</taxon>
        <taxon>Enterobius</taxon>
    </lineage>
</organism>
<dbReference type="InterPro" id="IPR028889">
    <property type="entry name" value="USP"/>
</dbReference>
<keyword evidence="3" id="KW-0833">Ubl conjugation pathway</keyword>
<gene>
    <name evidence="7" type="ORF">EVEC_LOCUS6214</name>
</gene>
<dbReference type="OrthoDB" id="289038at2759"/>
<dbReference type="Pfam" id="PF12030">
    <property type="entry name" value="DUF3517"/>
    <property type="match status" value="1"/>
</dbReference>
<dbReference type="InterPro" id="IPR018200">
    <property type="entry name" value="USP_CS"/>
</dbReference>
<reference evidence="9" key="1">
    <citation type="submission" date="2016-04" db="UniProtKB">
        <authorList>
            <consortium name="WormBaseParasite"/>
        </authorList>
    </citation>
    <scope>IDENTIFICATION</scope>
</reference>
<evidence type="ECO:0000313" key="8">
    <source>
        <dbReference type="Proteomes" id="UP000274131"/>
    </source>
</evidence>
<dbReference type="Proteomes" id="UP000274131">
    <property type="component" value="Unassembled WGS sequence"/>
</dbReference>
<dbReference type="GO" id="GO:0005829">
    <property type="term" value="C:cytosol"/>
    <property type="evidence" value="ECO:0007669"/>
    <property type="project" value="TreeGrafter"/>
</dbReference>
<evidence type="ECO:0000256" key="3">
    <source>
        <dbReference type="ARBA" id="ARBA00022786"/>
    </source>
</evidence>
<dbReference type="GO" id="GO:0005634">
    <property type="term" value="C:nucleus"/>
    <property type="evidence" value="ECO:0007669"/>
    <property type="project" value="TreeGrafter"/>
</dbReference>
<dbReference type="PROSITE" id="PS00972">
    <property type="entry name" value="USP_1"/>
    <property type="match status" value="1"/>
</dbReference>
<dbReference type="CDD" id="cd02659">
    <property type="entry name" value="peptidase_C19C"/>
    <property type="match status" value="1"/>
</dbReference>
<evidence type="ECO:0000313" key="7">
    <source>
        <dbReference type="EMBL" id="VDD91463.1"/>
    </source>
</evidence>
<dbReference type="GO" id="GO:0006508">
    <property type="term" value="P:proteolysis"/>
    <property type="evidence" value="ECO:0007669"/>
    <property type="project" value="UniProtKB-KW"/>
</dbReference>
<evidence type="ECO:0000256" key="4">
    <source>
        <dbReference type="ARBA" id="ARBA00022801"/>
    </source>
</evidence>
<dbReference type="InterPro" id="IPR038765">
    <property type="entry name" value="Papain-like_cys_pep_sf"/>
</dbReference>
<dbReference type="InterPro" id="IPR001394">
    <property type="entry name" value="Peptidase_C19_UCH"/>
</dbReference>
<comment type="similarity">
    <text evidence="1">Belongs to the peptidase C19 family.</text>
</comment>
<dbReference type="EMBL" id="UXUI01008422">
    <property type="protein sequence ID" value="VDD91463.1"/>
    <property type="molecule type" value="Genomic_DNA"/>
</dbReference>